<accession>A0ABQ5VYS0</accession>
<dbReference type="PANTHER" id="PTHR12042">
    <property type="entry name" value="LACTOSYLCERAMIDE 4-ALPHA-GALACTOSYLTRANSFERASE ALPHA- 1,4-GALACTOSYLTRANSFERASE"/>
    <property type="match status" value="1"/>
</dbReference>
<dbReference type="PANTHER" id="PTHR12042:SF21">
    <property type="entry name" value="ALPHA1,4-GALACTOSYLTRANSFERASE 1-RELATED"/>
    <property type="match status" value="1"/>
</dbReference>
<organism evidence="1 2">
    <name type="scientific">Devosia nitrariae</name>
    <dbReference type="NCBI Taxonomy" id="2071872"/>
    <lineage>
        <taxon>Bacteria</taxon>
        <taxon>Pseudomonadati</taxon>
        <taxon>Pseudomonadota</taxon>
        <taxon>Alphaproteobacteria</taxon>
        <taxon>Hyphomicrobiales</taxon>
        <taxon>Devosiaceae</taxon>
        <taxon>Devosia</taxon>
    </lineage>
</organism>
<comment type="caution">
    <text evidence="1">The sequence shown here is derived from an EMBL/GenBank/DDBJ whole genome shotgun (WGS) entry which is preliminary data.</text>
</comment>
<dbReference type="SUPFAM" id="SSF53448">
    <property type="entry name" value="Nucleotide-diphospho-sugar transferases"/>
    <property type="match status" value="1"/>
</dbReference>
<keyword evidence="2" id="KW-1185">Reference proteome</keyword>
<gene>
    <name evidence="1" type="ORF">GCM10010862_02020</name>
</gene>
<evidence type="ECO:0008006" key="3">
    <source>
        <dbReference type="Google" id="ProtNLM"/>
    </source>
</evidence>
<dbReference type="EMBL" id="BSNS01000002">
    <property type="protein sequence ID" value="GLQ52944.1"/>
    <property type="molecule type" value="Genomic_DNA"/>
</dbReference>
<evidence type="ECO:0000313" key="1">
    <source>
        <dbReference type="EMBL" id="GLQ52944.1"/>
    </source>
</evidence>
<proteinExistence type="predicted"/>
<evidence type="ECO:0000313" key="2">
    <source>
        <dbReference type="Proteomes" id="UP001156691"/>
    </source>
</evidence>
<protein>
    <recommendedName>
        <fullName evidence="3">Alpha 1,4-glycosyltransferase domain-containing protein</fullName>
    </recommendedName>
</protein>
<name>A0ABQ5VYS0_9HYPH</name>
<sequence length="273" mass="30253">MTAMDAQLHQAPSSLPVINMFWIGPQIGLIERLSMVSFLAAGHSVQLHAYDEVAGLPEGVTLVDADLTVERDYGLSLLGGRRGAPAILADYFRMALQLKGAGIWADADMLCVKPLTIVPHEPLFGLHSPQTINNAIVYLPPDSPIAADIIAGFAPNAIPKWLNFNRKRQLWTKRLIGQNIAPTDHFWTTFGPQALTELAKTYRVFDLAAPIDVFYPYNHHRAFEVLLPETDIAQFMTERTLCVHLWNNELKSVRDEQPASTSAIGRLLTAYGL</sequence>
<reference evidence="2" key="1">
    <citation type="journal article" date="2019" name="Int. J. Syst. Evol. Microbiol.">
        <title>The Global Catalogue of Microorganisms (GCM) 10K type strain sequencing project: providing services to taxonomists for standard genome sequencing and annotation.</title>
        <authorList>
            <consortium name="The Broad Institute Genomics Platform"/>
            <consortium name="The Broad Institute Genome Sequencing Center for Infectious Disease"/>
            <person name="Wu L."/>
            <person name="Ma J."/>
        </authorList>
    </citation>
    <scope>NUCLEOTIDE SEQUENCE [LARGE SCALE GENOMIC DNA]</scope>
    <source>
        <strain evidence="2">NBRC 112416</strain>
    </source>
</reference>
<dbReference type="InterPro" id="IPR051981">
    <property type="entry name" value="Glycosyltransf_32"/>
</dbReference>
<dbReference type="Gene3D" id="3.90.550.20">
    <property type="match status" value="1"/>
</dbReference>
<dbReference type="InterPro" id="IPR029044">
    <property type="entry name" value="Nucleotide-diphossugar_trans"/>
</dbReference>
<dbReference type="Proteomes" id="UP001156691">
    <property type="component" value="Unassembled WGS sequence"/>
</dbReference>